<dbReference type="EMBL" id="MLKD01000005">
    <property type="protein sequence ID" value="OQE26831.1"/>
    <property type="molecule type" value="Genomic_DNA"/>
</dbReference>
<sequence>MAITELALLRLKEAEPSAITKNDLQAAQEGQSDYSGHPVRFLRSVEDQFDFFLVGGWESVDQHRGEWITSEMNQRLLGKLKDAIDVHWMFHLDIDPTAPTPFSAPVIGVARCFIEQENKSEFDRLFSAGLEDLKTFTAPYPCVGGWRIDKEGEDEEFVLFSGWNSVEHHREFYKSELSREFAKTKSIIKQTDLKHVQLEKWE</sequence>
<protein>
    <recommendedName>
        <fullName evidence="3">ABM domain-containing protein</fullName>
    </recommendedName>
</protein>
<comment type="caution">
    <text evidence="1">The sequence shown here is derived from an EMBL/GenBank/DDBJ whole genome shotgun (WGS) entry which is preliminary data.</text>
</comment>
<reference evidence="2" key="1">
    <citation type="journal article" date="2017" name="Nat. Microbiol.">
        <title>Global analysis of biosynthetic gene clusters reveals vast potential of secondary metabolite production in Penicillium species.</title>
        <authorList>
            <person name="Nielsen J.C."/>
            <person name="Grijseels S."/>
            <person name="Prigent S."/>
            <person name="Ji B."/>
            <person name="Dainat J."/>
            <person name="Nielsen K.F."/>
            <person name="Frisvad J.C."/>
            <person name="Workman M."/>
            <person name="Nielsen J."/>
        </authorList>
    </citation>
    <scope>NUCLEOTIDE SEQUENCE [LARGE SCALE GENOMIC DNA]</scope>
    <source>
        <strain evidence="2">IBT 24891</strain>
    </source>
</reference>
<dbReference type="PANTHER" id="PTHR42052:SF1">
    <property type="entry name" value="ABM DOMAIN-CONTAINING PROTEIN"/>
    <property type="match status" value="1"/>
</dbReference>
<dbReference type="Proteomes" id="UP000191285">
    <property type="component" value="Unassembled WGS sequence"/>
</dbReference>
<dbReference type="AlphaFoldDB" id="A0A1V6TKM7"/>
<keyword evidence="2" id="KW-1185">Reference proteome</keyword>
<gene>
    <name evidence="1" type="ORF">PENSTE_c005G08062</name>
</gene>
<dbReference type="OrthoDB" id="3542212at2759"/>
<dbReference type="PANTHER" id="PTHR42052">
    <property type="entry name" value="ABM DOMAIN-CONTAINING PROTEIN"/>
    <property type="match status" value="1"/>
</dbReference>
<accession>A0A1V6TKM7</accession>
<organism evidence="1 2">
    <name type="scientific">Penicillium steckii</name>
    <dbReference type="NCBI Taxonomy" id="303698"/>
    <lineage>
        <taxon>Eukaryota</taxon>
        <taxon>Fungi</taxon>
        <taxon>Dikarya</taxon>
        <taxon>Ascomycota</taxon>
        <taxon>Pezizomycotina</taxon>
        <taxon>Eurotiomycetes</taxon>
        <taxon>Eurotiomycetidae</taxon>
        <taxon>Eurotiales</taxon>
        <taxon>Aspergillaceae</taxon>
        <taxon>Penicillium</taxon>
    </lineage>
</organism>
<proteinExistence type="predicted"/>
<evidence type="ECO:0008006" key="3">
    <source>
        <dbReference type="Google" id="ProtNLM"/>
    </source>
</evidence>
<evidence type="ECO:0000313" key="1">
    <source>
        <dbReference type="EMBL" id="OQE26831.1"/>
    </source>
</evidence>
<evidence type="ECO:0000313" key="2">
    <source>
        <dbReference type="Proteomes" id="UP000191285"/>
    </source>
</evidence>
<dbReference type="Gene3D" id="3.30.70.100">
    <property type="match status" value="2"/>
</dbReference>
<name>A0A1V6TKM7_9EURO</name>